<keyword evidence="1" id="KW-0614">Plasmid</keyword>
<protein>
    <submittedName>
        <fullName evidence="1">Acylneuraminate cytidylyltransferase family protein</fullName>
    </submittedName>
</protein>
<sequence>MQIPGSVLALIPARSGSKGLPGKNIIEFHGRPLIHWSISAALESGCCNTVLVSTDSREIADIAIAGGAIAPWLRPQHLADDKASTMAAVVHALDQSPADIVVVLQPTSPLRTAGDVAACVSLYRETGKPVVSVCPAKPWLFRKTNSGALTPAIEFATQRQEVEYFSPNGAVYVFSAEFLRSGDAWWSVGALPYLMPPERSVDIDTPYDLTVAKAVYSTHAGGEQNS</sequence>
<name>A0A859QGD9_9HYPH</name>
<dbReference type="InterPro" id="IPR050793">
    <property type="entry name" value="CMP-NeuNAc_synthase"/>
</dbReference>
<keyword evidence="2" id="KW-1185">Reference proteome</keyword>
<dbReference type="SUPFAM" id="SSF53448">
    <property type="entry name" value="Nucleotide-diphospho-sugar transferases"/>
    <property type="match status" value="1"/>
</dbReference>
<dbReference type="InterPro" id="IPR029044">
    <property type="entry name" value="Nucleotide-diphossugar_trans"/>
</dbReference>
<dbReference type="Pfam" id="PF02348">
    <property type="entry name" value="CTP_transf_3"/>
    <property type="match status" value="1"/>
</dbReference>
<dbReference type="Proteomes" id="UP000510721">
    <property type="component" value="Plasmid pEmeITTGR7c"/>
</dbReference>
<dbReference type="PANTHER" id="PTHR21485:SF6">
    <property type="entry name" value="N-ACYLNEURAMINATE CYTIDYLYLTRANSFERASE-RELATED"/>
    <property type="match status" value="1"/>
</dbReference>
<accession>A0A859QGD9</accession>
<dbReference type="PANTHER" id="PTHR21485">
    <property type="entry name" value="HAD SUPERFAMILY MEMBERS CMAS AND KDSC"/>
    <property type="match status" value="1"/>
</dbReference>
<dbReference type="CDD" id="cd02513">
    <property type="entry name" value="CMP-NeuAc_Synthase"/>
    <property type="match status" value="1"/>
</dbReference>
<gene>
    <name evidence="1" type="ORF">FKV68_30735</name>
</gene>
<dbReference type="RefSeq" id="WP_180942572.1">
    <property type="nucleotide sequence ID" value="NZ_CP041241.1"/>
</dbReference>
<keyword evidence="1" id="KW-0808">Transferase</keyword>
<dbReference type="KEGG" id="emx:FKV68_30735"/>
<reference evidence="1 2" key="1">
    <citation type="submission" date="2019-06" db="EMBL/GenBank/DDBJ databases">
        <title>Complete genome sequence of Ensifer mexicanus ITTG R7 isolated from nodules of Acacia angustissima (Mill.) Kuntze.</title>
        <authorList>
            <person name="Rincon-Rosales R."/>
            <person name="Rogel M.A."/>
            <person name="Guerrero G."/>
            <person name="Rincon-Molina C.I."/>
            <person name="Lopez-Lopez A."/>
            <person name="Martinez-Romero E."/>
        </authorList>
    </citation>
    <scope>NUCLEOTIDE SEQUENCE [LARGE SCALE GENOMIC DNA]</scope>
    <source>
        <strain evidence="1 2">ITTG R7</strain>
        <plasmid evidence="2">pemeittgr7c</plasmid>
    </source>
</reference>
<evidence type="ECO:0000313" key="2">
    <source>
        <dbReference type="Proteomes" id="UP000510721"/>
    </source>
</evidence>
<dbReference type="InterPro" id="IPR003329">
    <property type="entry name" value="Cytidylyl_trans"/>
</dbReference>
<dbReference type="GO" id="GO:0008781">
    <property type="term" value="F:N-acylneuraminate cytidylyltransferase activity"/>
    <property type="evidence" value="ECO:0007669"/>
    <property type="project" value="TreeGrafter"/>
</dbReference>
<dbReference type="AlphaFoldDB" id="A0A859QGD9"/>
<proteinExistence type="predicted"/>
<keyword evidence="1" id="KW-0548">Nucleotidyltransferase</keyword>
<dbReference type="EMBL" id="CP041241">
    <property type="protein sequence ID" value="QLL65673.1"/>
    <property type="molecule type" value="Genomic_DNA"/>
</dbReference>
<geneLocation type="plasmid" evidence="2">
    <name>pemeittgr7c</name>
</geneLocation>
<evidence type="ECO:0000313" key="1">
    <source>
        <dbReference type="EMBL" id="QLL65673.1"/>
    </source>
</evidence>
<dbReference type="Gene3D" id="3.90.550.10">
    <property type="entry name" value="Spore Coat Polysaccharide Biosynthesis Protein SpsA, Chain A"/>
    <property type="match status" value="1"/>
</dbReference>
<organism evidence="1 2">
    <name type="scientific">Sinorhizobium mexicanum</name>
    <dbReference type="NCBI Taxonomy" id="375549"/>
    <lineage>
        <taxon>Bacteria</taxon>
        <taxon>Pseudomonadati</taxon>
        <taxon>Pseudomonadota</taxon>
        <taxon>Alphaproteobacteria</taxon>
        <taxon>Hyphomicrobiales</taxon>
        <taxon>Rhizobiaceae</taxon>
        <taxon>Sinorhizobium/Ensifer group</taxon>
        <taxon>Sinorhizobium</taxon>
    </lineage>
</organism>